<gene>
    <name evidence="1" type="ORF">PENSUB_13795</name>
</gene>
<accession>A0A1Q5SNZ4</accession>
<proteinExistence type="predicted"/>
<organism evidence="1 2">
    <name type="scientific">Penicillium subrubescens</name>
    <dbReference type="NCBI Taxonomy" id="1316194"/>
    <lineage>
        <taxon>Eukaryota</taxon>
        <taxon>Fungi</taxon>
        <taxon>Dikarya</taxon>
        <taxon>Ascomycota</taxon>
        <taxon>Pezizomycotina</taxon>
        <taxon>Eurotiomycetes</taxon>
        <taxon>Eurotiomycetidae</taxon>
        <taxon>Eurotiales</taxon>
        <taxon>Aspergillaceae</taxon>
        <taxon>Penicillium</taxon>
    </lineage>
</organism>
<comment type="caution">
    <text evidence="1">The sequence shown here is derived from an EMBL/GenBank/DDBJ whole genome shotgun (WGS) entry which is preliminary data.</text>
</comment>
<protein>
    <submittedName>
        <fullName evidence="1">Uncharacterized protein</fullName>
    </submittedName>
</protein>
<reference evidence="1 2" key="1">
    <citation type="submission" date="2016-10" db="EMBL/GenBank/DDBJ databases">
        <title>Genome sequence of the ascomycete fungus Penicillium subrubescens.</title>
        <authorList>
            <person name="De Vries R.P."/>
            <person name="Peng M."/>
            <person name="Dilokpimol A."/>
            <person name="Hilden K."/>
            <person name="Makela M.R."/>
            <person name="Grigoriev I."/>
            <person name="Riley R."/>
            <person name="Granchi Z."/>
        </authorList>
    </citation>
    <scope>NUCLEOTIDE SEQUENCE [LARGE SCALE GENOMIC DNA]</scope>
    <source>
        <strain evidence="1 2">CBS 132785</strain>
    </source>
</reference>
<dbReference type="STRING" id="1316194.A0A1Q5SNZ4"/>
<sequence length="80" mass="9710">MHRLLQLTVPVWLKNVEQLERWKEQFIMILWQMFPIGEYEKRVQCQSLFPHVKSAMSQRPDSQDSLQKWATLLYKGAWYA</sequence>
<evidence type="ECO:0000313" key="1">
    <source>
        <dbReference type="EMBL" id="OKO89729.1"/>
    </source>
</evidence>
<dbReference type="Proteomes" id="UP000186955">
    <property type="component" value="Unassembled WGS sequence"/>
</dbReference>
<name>A0A1Q5SNZ4_9EURO</name>
<keyword evidence="2" id="KW-1185">Reference proteome</keyword>
<dbReference type="AlphaFoldDB" id="A0A1Q5SNZ4"/>
<dbReference type="EMBL" id="MNBE01000773">
    <property type="protein sequence ID" value="OKO89729.1"/>
    <property type="molecule type" value="Genomic_DNA"/>
</dbReference>
<evidence type="ECO:0000313" key="2">
    <source>
        <dbReference type="Proteomes" id="UP000186955"/>
    </source>
</evidence>